<feature type="transmembrane region" description="Helical" evidence="5">
    <location>
        <begin position="233"/>
        <end position="250"/>
    </location>
</feature>
<accession>A0A202E5C9</accession>
<feature type="transmembrane region" description="Helical" evidence="5">
    <location>
        <begin position="168"/>
        <end position="191"/>
    </location>
</feature>
<dbReference type="AlphaFoldDB" id="A0A202E5C9"/>
<evidence type="ECO:0000259" key="6">
    <source>
        <dbReference type="SMART" id="SM00752"/>
    </source>
</evidence>
<dbReference type="Pfam" id="PF05090">
    <property type="entry name" value="HTTM"/>
    <property type="match status" value="1"/>
</dbReference>
<dbReference type="OrthoDB" id="327281at2157"/>
<dbReference type="SMART" id="SM00752">
    <property type="entry name" value="HTTM"/>
    <property type="match status" value="1"/>
</dbReference>
<feature type="transmembrane region" description="Helical" evidence="5">
    <location>
        <begin position="256"/>
        <end position="288"/>
    </location>
</feature>
<dbReference type="InterPro" id="IPR052964">
    <property type="entry name" value="Sporulation_signal_mat"/>
</dbReference>
<keyword evidence="4 5" id="KW-0472">Membrane</keyword>
<evidence type="ECO:0000256" key="2">
    <source>
        <dbReference type="ARBA" id="ARBA00022692"/>
    </source>
</evidence>
<dbReference type="InterPro" id="IPR011020">
    <property type="entry name" value="HTTM-like"/>
</dbReference>
<evidence type="ECO:0000256" key="4">
    <source>
        <dbReference type="ARBA" id="ARBA00023136"/>
    </source>
</evidence>
<keyword evidence="3 5" id="KW-1133">Transmembrane helix</keyword>
<protein>
    <recommendedName>
        <fullName evidence="6">HTTM-like domain-containing protein</fullName>
    </recommendedName>
</protein>
<keyword evidence="2 5" id="KW-0812">Transmembrane</keyword>
<dbReference type="EMBL" id="MWPH01000003">
    <property type="protein sequence ID" value="OVE83461.1"/>
    <property type="molecule type" value="Genomic_DNA"/>
</dbReference>
<feature type="transmembrane region" description="Helical" evidence="5">
    <location>
        <begin position="137"/>
        <end position="156"/>
    </location>
</feature>
<dbReference type="PANTHER" id="PTHR39535">
    <property type="entry name" value="SPORULATION-DELAYING PROTEIN SDPB"/>
    <property type="match status" value="1"/>
</dbReference>
<reference evidence="7 8" key="1">
    <citation type="submission" date="2017-02" db="EMBL/GenBank/DDBJ databases">
        <title>Natronthermophilus aegyptiacus gen. nov.,sp. nov., an aerobic, extremely halophilic alkalithermophilic archaeon isolated from the athalassohaline Wadi An Natrun, Egypt.</title>
        <authorList>
            <person name="Zhao B."/>
        </authorList>
    </citation>
    <scope>NUCLEOTIDE SEQUENCE [LARGE SCALE GENOMIC DNA]</scope>
    <source>
        <strain evidence="7 8">CGMCC 1.3597</strain>
    </source>
</reference>
<sequence length="535" mass="61019">MSRELSQQARAIGERVQTNFRDCIRIDTRSLAVFRIALGLLVLADLALRSRSFAFFYSGEGVVPHELAVDMVPENAVSIYYYASSPTQIAALMVLQALFALQLIVGYKTRLATIISFLFVVSLDYHNPLVLSYADTLFRLLFFWAIFLPLGERWSVDAVHADREPRGSFAGIIAFFAMGQMVYMYFLNWYHKSQDSLWTSGEATPLIMGLDDMTFLLAEYVREYPALLEYGGLLWYYMLMLSPLLIILIGRQRYPLILLFVGGHAMFALTVRIGAFPYVAFAGLILFLQPQFWRDATTLTRWVSTRAEFDPPSLSRQTERLERLAARVPRLRIDEARVQAAKPHLYNVGVGVIVCSLLIFTLFTYLPAGNVVADAVSPDERIEDSASALNIDQPEWSVFAPTPRTSDHYFVFAAETTGGDYVDVYNDGREVTRERPYDQLQKQYSTYRERFYMNSVRRGGLHDRNDAPSHLAAHYCETWEGNDGEELEQLTMHRIVESITMDTISDPDARDSRSGNVYEYHCHGDEPETIDLPYE</sequence>
<comment type="subcellular location">
    <subcellularLocation>
        <location evidence="1">Endomembrane system</location>
        <topology evidence="1">Multi-pass membrane protein</topology>
    </subcellularLocation>
</comment>
<evidence type="ECO:0000256" key="5">
    <source>
        <dbReference type="SAM" id="Phobius"/>
    </source>
</evidence>
<feature type="domain" description="HTTM-like" evidence="6">
    <location>
        <begin position="26"/>
        <end position="292"/>
    </location>
</feature>
<gene>
    <name evidence="7" type="ORF">B2G88_13515</name>
</gene>
<dbReference type="InterPro" id="IPR053934">
    <property type="entry name" value="HTTM_dom"/>
</dbReference>
<evidence type="ECO:0000256" key="1">
    <source>
        <dbReference type="ARBA" id="ARBA00004127"/>
    </source>
</evidence>
<feature type="transmembrane region" description="Helical" evidence="5">
    <location>
        <begin position="31"/>
        <end position="48"/>
    </location>
</feature>
<name>A0A202E5C9_9EURY</name>
<dbReference type="PANTHER" id="PTHR39535:SF2">
    <property type="entry name" value="HTTM DOMAIN-CONTAINING PROTEIN"/>
    <property type="match status" value="1"/>
</dbReference>
<proteinExistence type="predicted"/>
<feature type="transmembrane region" description="Helical" evidence="5">
    <location>
        <begin position="111"/>
        <end position="131"/>
    </location>
</feature>
<evidence type="ECO:0000313" key="8">
    <source>
        <dbReference type="Proteomes" id="UP000196084"/>
    </source>
</evidence>
<keyword evidence="8" id="KW-1185">Reference proteome</keyword>
<feature type="transmembrane region" description="Helical" evidence="5">
    <location>
        <begin position="345"/>
        <end position="366"/>
    </location>
</feature>
<evidence type="ECO:0000313" key="7">
    <source>
        <dbReference type="EMBL" id="OVE83461.1"/>
    </source>
</evidence>
<evidence type="ECO:0000256" key="3">
    <source>
        <dbReference type="ARBA" id="ARBA00022989"/>
    </source>
</evidence>
<dbReference type="Proteomes" id="UP000196084">
    <property type="component" value="Unassembled WGS sequence"/>
</dbReference>
<dbReference type="GO" id="GO:0012505">
    <property type="term" value="C:endomembrane system"/>
    <property type="evidence" value="ECO:0007669"/>
    <property type="project" value="UniProtKB-SubCell"/>
</dbReference>
<dbReference type="RefSeq" id="WP_087715056.1">
    <property type="nucleotide sequence ID" value="NZ_MWPH01000003.1"/>
</dbReference>
<comment type="caution">
    <text evidence="7">The sequence shown here is derived from an EMBL/GenBank/DDBJ whole genome shotgun (WGS) entry which is preliminary data.</text>
</comment>
<organism evidence="7 8">
    <name type="scientific">Natronolimnobius baerhuensis</name>
    <dbReference type="NCBI Taxonomy" id="253108"/>
    <lineage>
        <taxon>Archaea</taxon>
        <taxon>Methanobacteriati</taxon>
        <taxon>Methanobacteriota</taxon>
        <taxon>Stenosarchaea group</taxon>
        <taxon>Halobacteria</taxon>
        <taxon>Halobacteriales</taxon>
        <taxon>Natrialbaceae</taxon>
        <taxon>Natronolimnobius</taxon>
    </lineage>
</organism>